<gene>
    <name evidence="1" type="ORF">AZO1586R_2136</name>
</gene>
<accession>A0ACA8ZTV4</accession>
<dbReference type="EMBL" id="CAESAP020000342">
    <property type="protein sequence ID" value="CAB5506715.1"/>
    <property type="molecule type" value="Genomic_DNA"/>
</dbReference>
<name>A0ACA8ZTV4_9GAMM</name>
<evidence type="ECO:0000313" key="1">
    <source>
        <dbReference type="EMBL" id="CAB5506715.1"/>
    </source>
</evidence>
<sequence>MIETVEQITTFTQTNLIGQIKQTFATLPDARSGDGIYQKYDMSDAALSAFSVFFMQSPSFLDYQKTMEKEGGKNNARSLFGIHLIPSANQIRNLLDPVPAETISPIYREILRGLQQSGKINEFHVLDKTILVAIDGVEYFSSQSIHCDCCSTKTLKNGKTHYSHVAVTPVIVSPRQSAVIPLVPEFITPQDGSEKQDYELATSKRWLEKEANDLPGNTTFLGDDLYCKQPFCEQVIQMKKHFILVCKPDSHKTLYEWIDDFERSGEVENVIVNEWAGKKKLKKHYRFVNRVPLRDTDDALFVNWCELTITDDKNKVIYCQVSPRCTMIF</sequence>
<dbReference type="Proteomes" id="UP000635628">
    <property type="component" value="Unassembled WGS sequence"/>
</dbReference>
<evidence type="ECO:0000313" key="2">
    <source>
        <dbReference type="Proteomes" id="UP000635628"/>
    </source>
</evidence>
<comment type="caution">
    <text evidence="1">The sequence shown here is derived from an EMBL/GenBank/DDBJ whole genome shotgun (WGS) entry which is preliminary data.</text>
</comment>
<reference evidence="1" key="1">
    <citation type="submission" date="2020-05" db="EMBL/GenBank/DDBJ databases">
        <authorList>
            <person name="Petersen J."/>
            <person name="Sayavedra L."/>
        </authorList>
    </citation>
    <scope>NUCLEOTIDE SEQUENCE</scope>
    <source>
        <strain evidence="1">B azoricus SOX Menez Gwen</strain>
    </source>
</reference>
<protein>
    <submittedName>
        <fullName evidence="1">Uncharacterized protein</fullName>
    </submittedName>
</protein>
<proteinExistence type="predicted"/>
<organism evidence="1 2">
    <name type="scientific">Bathymodiolus azoricus thioautotrophic gill symbiont</name>
    <dbReference type="NCBI Taxonomy" id="235205"/>
    <lineage>
        <taxon>Bacteria</taxon>
        <taxon>Pseudomonadati</taxon>
        <taxon>Pseudomonadota</taxon>
        <taxon>Gammaproteobacteria</taxon>
        <taxon>sulfur-oxidizing symbionts</taxon>
    </lineage>
</organism>
<keyword evidence="2" id="KW-1185">Reference proteome</keyword>